<dbReference type="RefSeq" id="WP_184612847.1">
    <property type="nucleotide sequence ID" value="NZ_BOOS01000064.1"/>
</dbReference>
<dbReference type="InterPro" id="IPR009081">
    <property type="entry name" value="PP-bd_ACP"/>
</dbReference>
<keyword evidence="4" id="KW-1185">Reference proteome</keyword>
<dbReference type="EMBL" id="JACHBR010000001">
    <property type="protein sequence ID" value="MBB5628310.1"/>
    <property type="molecule type" value="Genomic_DNA"/>
</dbReference>
<name>A0A7W8Z6L9_9ACTN</name>
<protein>
    <submittedName>
        <fullName evidence="3">Acyl carrier protein</fullName>
    </submittedName>
</protein>
<dbReference type="PROSITE" id="PS50075">
    <property type="entry name" value="CARRIER"/>
    <property type="match status" value="1"/>
</dbReference>
<sequence length="454" mass="48085">MTITHASTGEPGGALAGGVPWARALAALDASLFDCVQVNLAVLAHLWRGGDAHLALGARAGFRPVAGLPPTPGPHVLPTIERPARDLPTIERAACDLPTIERAACDLPTIERPARDLLREAEESLGFTMTGDDEQVPGDTVARHAAGGPVLLIADAFFLPWVPYAGHRHMEHGFLLADTGGTLTVVDGYHNETPWGPARPLARPIAPDALAAVLPGGARVVRPRPDDTWTPPVARFDAAGAAVIDAYVDAYRDHPHRAAALDRLTLETWLLSRSRRLHAAYRTAGGEAEAAHLRDWAALCERTFLAARRVQQGRPEPDGLFDRLRDVLAADTRVFGGTNADVQLVGGTDVDAQVFGGTDVNVRAAVVSAVTGVLGTPPATDTLTGLPGFSSFRAAEIVERLEADLGVELDPDDLVPETLHSIEGLARATRRARDDTPASAHATGTTDTTRTETL</sequence>
<dbReference type="InterPro" id="IPR036736">
    <property type="entry name" value="ACP-like_sf"/>
</dbReference>
<dbReference type="Proteomes" id="UP000588112">
    <property type="component" value="Unassembled WGS sequence"/>
</dbReference>
<evidence type="ECO:0000259" key="2">
    <source>
        <dbReference type="PROSITE" id="PS50075"/>
    </source>
</evidence>
<feature type="region of interest" description="Disordered" evidence="1">
    <location>
        <begin position="427"/>
        <end position="454"/>
    </location>
</feature>
<gene>
    <name evidence="3" type="ORF">BJ981_004009</name>
</gene>
<dbReference type="SUPFAM" id="SSF47336">
    <property type="entry name" value="ACP-like"/>
    <property type="match status" value="1"/>
</dbReference>
<dbReference type="Pfam" id="PF00550">
    <property type="entry name" value="PP-binding"/>
    <property type="match status" value="1"/>
</dbReference>
<evidence type="ECO:0000313" key="4">
    <source>
        <dbReference type="Proteomes" id="UP000588112"/>
    </source>
</evidence>
<proteinExistence type="predicted"/>
<comment type="caution">
    <text evidence="3">The sequence shown here is derived from an EMBL/GenBank/DDBJ whole genome shotgun (WGS) entry which is preliminary data.</text>
</comment>
<evidence type="ECO:0000313" key="3">
    <source>
        <dbReference type="EMBL" id="MBB5628310.1"/>
    </source>
</evidence>
<reference evidence="3 4" key="1">
    <citation type="submission" date="2020-08" db="EMBL/GenBank/DDBJ databases">
        <title>Sequencing the genomes of 1000 actinobacteria strains.</title>
        <authorList>
            <person name="Klenk H.-P."/>
        </authorList>
    </citation>
    <scope>NUCLEOTIDE SEQUENCE [LARGE SCALE GENOMIC DNA]</scope>
    <source>
        <strain evidence="3 4">DSM 45790</strain>
    </source>
</reference>
<organism evidence="3 4">
    <name type="scientific">Sphaerisporangium krabiense</name>
    <dbReference type="NCBI Taxonomy" id="763782"/>
    <lineage>
        <taxon>Bacteria</taxon>
        <taxon>Bacillati</taxon>
        <taxon>Actinomycetota</taxon>
        <taxon>Actinomycetes</taxon>
        <taxon>Streptosporangiales</taxon>
        <taxon>Streptosporangiaceae</taxon>
        <taxon>Sphaerisporangium</taxon>
    </lineage>
</organism>
<dbReference type="AlphaFoldDB" id="A0A7W8Z6L9"/>
<feature type="domain" description="Carrier" evidence="2">
    <location>
        <begin position="354"/>
        <end position="433"/>
    </location>
</feature>
<accession>A0A7W8Z6L9</accession>
<evidence type="ECO:0000256" key="1">
    <source>
        <dbReference type="SAM" id="MobiDB-lite"/>
    </source>
</evidence>